<dbReference type="EMBL" id="FOVL01000013">
    <property type="protein sequence ID" value="SFN70039.1"/>
    <property type="molecule type" value="Genomic_DNA"/>
</dbReference>
<organism evidence="2 3">
    <name type="scientific">Salegentibacter flavus</name>
    <dbReference type="NCBI Taxonomy" id="287099"/>
    <lineage>
        <taxon>Bacteria</taxon>
        <taxon>Pseudomonadati</taxon>
        <taxon>Bacteroidota</taxon>
        <taxon>Flavobacteriia</taxon>
        <taxon>Flavobacteriales</taxon>
        <taxon>Flavobacteriaceae</taxon>
        <taxon>Salegentibacter</taxon>
    </lineage>
</organism>
<evidence type="ECO:0000313" key="2">
    <source>
        <dbReference type="EMBL" id="SFN70039.1"/>
    </source>
</evidence>
<sequence>MEFRTSIPIKEEQPKIGYDSKLLLLGSCFVENIGAKLEYHKIRKFQNPFGIFFHPQAIETFLERVVSGYRYFEEDVFFYNERWHCFEAHSALSDPDKDRILDTLNQKLDETRGFLKETSHVVITLGTAWNYTFLETGLSVANCHKLPQKNFRKELSSVASIIHDLKKISGHLEQLNSKAELIFTISPIRHLRDGFVENQHSKSNLISAVHSAGKGTYFPSYEIMMDELRDYRFYAEDMLHPSPVAIDYIWKRFIETWFSEDAMITLAEVENIQKGLAHRPFNPESEAHSSFLKKLKIQEARLREKHPHLKF</sequence>
<gene>
    <name evidence="2" type="ORF">SAMN05660413_02194</name>
</gene>
<evidence type="ECO:0000313" key="3">
    <source>
        <dbReference type="Proteomes" id="UP000199153"/>
    </source>
</evidence>
<dbReference type="Pfam" id="PF08885">
    <property type="entry name" value="GSCFA"/>
    <property type="match status" value="1"/>
</dbReference>
<dbReference type="Proteomes" id="UP000199153">
    <property type="component" value="Unassembled WGS sequence"/>
</dbReference>
<proteinExistence type="predicted"/>
<feature type="domain" description="GSCFA" evidence="1">
    <location>
        <begin position="21"/>
        <end position="253"/>
    </location>
</feature>
<dbReference type="InterPro" id="IPR014982">
    <property type="entry name" value="GSCFA"/>
</dbReference>
<protein>
    <submittedName>
        <fullName evidence="2">GSCFA family protein</fullName>
    </submittedName>
</protein>
<reference evidence="2 3" key="1">
    <citation type="submission" date="2016-10" db="EMBL/GenBank/DDBJ databases">
        <authorList>
            <person name="de Groot N.N."/>
        </authorList>
    </citation>
    <scope>NUCLEOTIDE SEQUENCE [LARGE SCALE GENOMIC DNA]</scope>
    <source>
        <strain evidence="2 3">DSM 17794</strain>
    </source>
</reference>
<dbReference type="OrthoDB" id="9807687at2"/>
<keyword evidence="3" id="KW-1185">Reference proteome</keyword>
<accession>A0A1I5B6B4</accession>
<dbReference type="AlphaFoldDB" id="A0A1I5B6B4"/>
<dbReference type="RefSeq" id="WP_093409493.1">
    <property type="nucleotide sequence ID" value="NZ_FOVL01000013.1"/>
</dbReference>
<dbReference type="STRING" id="287099.SAMN05660413_02194"/>
<name>A0A1I5B6B4_9FLAO</name>
<evidence type="ECO:0000259" key="1">
    <source>
        <dbReference type="Pfam" id="PF08885"/>
    </source>
</evidence>